<dbReference type="Gene3D" id="2.160.20.80">
    <property type="entry name" value="E3 ubiquitin-protein ligase SopA"/>
    <property type="match status" value="1"/>
</dbReference>
<dbReference type="InterPro" id="IPR051082">
    <property type="entry name" value="Pentapeptide-BTB/POZ_domain"/>
</dbReference>
<dbReference type="SUPFAM" id="SSF141571">
    <property type="entry name" value="Pentapeptide repeat-like"/>
    <property type="match status" value="1"/>
</dbReference>
<evidence type="ECO:0008006" key="2">
    <source>
        <dbReference type="Google" id="ProtNLM"/>
    </source>
</evidence>
<dbReference type="Pfam" id="PF00805">
    <property type="entry name" value="Pentapeptide"/>
    <property type="match status" value="1"/>
</dbReference>
<evidence type="ECO:0000313" key="1">
    <source>
        <dbReference type="EMBL" id="MPM55017.1"/>
    </source>
</evidence>
<dbReference type="PANTHER" id="PTHR14136">
    <property type="entry name" value="BTB_POZ DOMAIN-CONTAINING PROTEIN KCTD9"/>
    <property type="match status" value="1"/>
</dbReference>
<accession>A0A645APM9</accession>
<reference evidence="1" key="1">
    <citation type="submission" date="2019-08" db="EMBL/GenBank/DDBJ databases">
        <authorList>
            <person name="Kucharzyk K."/>
            <person name="Murdoch R.W."/>
            <person name="Higgins S."/>
            <person name="Loffler F."/>
        </authorList>
    </citation>
    <scope>NUCLEOTIDE SEQUENCE</scope>
</reference>
<gene>
    <name evidence="1" type="ORF">SDC9_101802</name>
</gene>
<proteinExistence type="predicted"/>
<dbReference type="InterPro" id="IPR001646">
    <property type="entry name" value="5peptide_repeat"/>
</dbReference>
<dbReference type="AlphaFoldDB" id="A0A645APM9"/>
<dbReference type="EMBL" id="VSSQ01015073">
    <property type="protein sequence ID" value="MPM55017.1"/>
    <property type="molecule type" value="Genomic_DNA"/>
</dbReference>
<organism evidence="1">
    <name type="scientific">bioreactor metagenome</name>
    <dbReference type="NCBI Taxonomy" id="1076179"/>
    <lineage>
        <taxon>unclassified sequences</taxon>
        <taxon>metagenomes</taxon>
        <taxon>ecological metagenomes</taxon>
    </lineage>
</organism>
<sequence>MNYSCENKKDENLSFSNINRSNLRADCENCFGFCCVALYFSASEGFPVNKDAGTPCINLQSNFGCRVHKDLRKLGLKGCIAYDCFGAGQKVAQATYGGHDWRQVPETAQQMYEVFLIMHQIHEMLWYLTEALRLGSSHNIKEELNSMLIETEKLTILSADSLLKLDITSHRFKVNALLKQTSELVRNKFRIAQKTSSKHQKALGRGRDFIGKDLTKTNLRGENLSGSYLIAANLRGMDLSGTDLIGADLRDADLSGTNLTNSIFLTQGQINTAKGDSETKLPMSLSRPLHWSK</sequence>
<comment type="caution">
    <text evidence="1">The sequence shown here is derived from an EMBL/GenBank/DDBJ whole genome shotgun (WGS) entry which is preliminary data.</text>
</comment>
<dbReference type="PANTHER" id="PTHR14136:SF17">
    <property type="entry name" value="BTB_POZ DOMAIN-CONTAINING PROTEIN KCTD9"/>
    <property type="match status" value="1"/>
</dbReference>
<name>A0A645APM9_9ZZZZ</name>
<protein>
    <recommendedName>
        <fullName evidence="2">Pentapeptide repeat-containing protein</fullName>
    </recommendedName>
</protein>